<sequence>MSRPPNKEGPFLGASNDPCYESIDNCNADTFGGEGDPEFRDLLDIAAQTADVNLFDTDLRQMAPDACELPLPDKIPDFGNDKKVYDIWSKLIGDDQHPDSSNDPDARWPSKPDGHIPVKLHNPADFMNRPTADLVHPIPIKPTSANLNFDYSIANYPLGIINPMLEAVNGQDYSNILLSDLFKDPVFPTSNQQPFDMKMFFPPNGEQFAPPHHGNNQAMGHPNNHYQQQQQQQIRQYRQQQGIQPQQQNQFQHKKPNHGTFPSKQTIGDYAFDPFKGLMSQKEREWLMKIQLIQSTTTGDPNNDDYYYVNWKKRNLLIARPQVAKTKERVKAPYYDLKNIVPSSGYSTPQFSGALGRVTTSSSIAPKQYLDLSNSFDNESVYSDNKPTRKLKSILMAVENSLTSLLEIDNNQLTLQSGRVTQENGDALVAQNNQRIANIKKLILESDFSSKCLLASKARHFLALFLGYMRDPVEVANYINQLSTGYLKYNKKVNDTQLIESFITAIKVKIFSLHELQFKTFLEHLSTDFFKNTITSNFATLFCFILLIKMCSIQNAILAKDLVSHDFAWILQNRRYARLTKIPETQRYFAPQDVFIVQRGFNEKWMGVVDGVSFENSVFFQIFHH</sequence>
<name>A0AC35U241_9BILA</name>
<reference evidence="2" key="1">
    <citation type="submission" date="2016-11" db="UniProtKB">
        <authorList>
            <consortium name="WormBaseParasite"/>
        </authorList>
    </citation>
    <scope>IDENTIFICATION</scope>
    <source>
        <strain evidence="2">KR3021</strain>
    </source>
</reference>
<dbReference type="WBParaSite" id="RSKR_0000672900.1">
    <property type="protein sequence ID" value="RSKR_0000672900.1"/>
    <property type="gene ID" value="RSKR_0000672900"/>
</dbReference>
<dbReference type="Proteomes" id="UP000095286">
    <property type="component" value="Unplaced"/>
</dbReference>
<organism evidence="1 2">
    <name type="scientific">Rhabditophanes sp. KR3021</name>
    <dbReference type="NCBI Taxonomy" id="114890"/>
    <lineage>
        <taxon>Eukaryota</taxon>
        <taxon>Metazoa</taxon>
        <taxon>Ecdysozoa</taxon>
        <taxon>Nematoda</taxon>
        <taxon>Chromadorea</taxon>
        <taxon>Rhabditida</taxon>
        <taxon>Tylenchina</taxon>
        <taxon>Panagrolaimomorpha</taxon>
        <taxon>Strongyloidoidea</taxon>
        <taxon>Alloionematidae</taxon>
        <taxon>Rhabditophanes</taxon>
    </lineage>
</organism>
<evidence type="ECO:0000313" key="2">
    <source>
        <dbReference type="WBParaSite" id="RSKR_0000672900.1"/>
    </source>
</evidence>
<evidence type="ECO:0000313" key="1">
    <source>
        <dbReference type="Proteomes" id="UP000095286"/>
    </source>
</evidence>
<proteinExistence type="predicted"/>
<accession>A0AC35U241</accession>
<protein>
    <submittedName>
        <fullName evidence="2">PAT1 domain-containing protein</fullName>
    </submittedName>
</protein>